<dbReference type="GeneID" id="100758302"/>
<dbReference type="InterPro" id="IPR001427">
    <property type="entry name" value="RNaseA"/>
</dbReference>
<dbReference type="RefSeq" id="XP_003509265.1">
    <property type="nucleotide sequence ID" value="XM_003509217.1"/>
</dbReference>
<dbReference type="Gene3D" id="3.10.130.10">
    <property type="entry name" value="Ribonuclease A-like domain"/>
    <property type="match status" value="1"/>
</dbReference>
<reference evidence="13" key="4">
    <citation type="journal article" date="2020" name="Biotechnol. Bioeng.">
        <title>Chromosome-scale scaffolds for the Chinese hamster reference genome assembly to facilitate the study of the CHO epigenome.</title>
        <authorList>
            <person name="Hilliard W."/>
            <person name="MacDonald M."/>
            <person name="Lee K.H."/>
        </authorList>
    </citation>
    <scope>NUCLEOTIDE SEQUENCE [LARGE SCALE GENOMIC DNA]</scope>
    <source>
        <strain evidence="13">17A/GY</strain>
    </source>
</reference>
<feature type="signal peptide" evidence="9">
    <location>
        <begin position="1"/>
        <end position="27"/>
    </location>
</feature>
<evidence type="ECO:0000313" key="13">
    <source>
        <dbReference type="Proteomes" id="UP001108280"/>
    </source>
</evidence>
<dbReference type="InParanoid" id="G3I1R4"/>
<dbReference type="CTD" id="390443"/>
<reference evidence="11" key="2">
    <citation type="submission" date="2011-08" db="EMBL/GenBank/DDBJ databases">
        <title>The genomic sequence of the Chinese hamster ovary CHO-K1 cell line.</title>
        <authorList>
            <person name="Xu X."/>
            <person name="Nagarajan H."/>
            <person name="Lewis N.E."/>
            <person name="Pan S."/>
            <person name="Cai Z."/>
            <person name="Liu X."/>
            <person name="Chen W."/>
            <person name="Xie M."/>
            <person name="Wang W."/>
            <person name="Hammond S."/>
            <person name="Andersen M.R."/>
            <person name="Neff N."/>
            <person name="Passarelli B."/>
            <person name="Koh W."/>
            <person name="Fan C.H."/>
            <person name="Wang J."/>
            <person name="Gui Y."/>
            <person name="Lee K.H."/>
            <person name="Betenbaugh M.J."/>
            <person name="Quake S.R."/>
            <person name="Famili I."/>
            <person name="Palsson B.O."/>
            <person name="Wang J."/>
        </authorList>
    </citation>
    <scope>NUCLEOTIDE SEQUENCE</scope>
</reference>
<dbReference type="GO" id="GO:0005576">
    <property type="term" value="C:extracellular region"/>
    <property type="evidence" value="ECO:0007669"/>
    <property type="project" value="UniProtKB-SubCell"/>
</dbReference>
<dbReference type="SMART" id="SM00092">
    <property type="entry name" value="RNAse_Pc"/>
    <property type="match status" value="1"/>
</dbReference>
<dbReference type="eggNOG" id="ENOG502TDU6">
    <property type="taxonomic scope" value="Eukaryota"/>
</dbReference>
<dbReference type="PANTHER" id="PTHR11437">
    <property type="entry name" value="RIBONUCLEASE"/>
    <property type="match status" value="1"/>
</dbReference>
<dbReference type="Proteomes" id="UP001108280">
    <property type="component" value="Chromosome 1"/>
</dbReference>
<reference evidence="14" key="5">
    <citation type="submission" date="2025-04" db="UniProtKB">
        <authorList>
            <consortium name="RefSeq"/>
        </authorList>
    </citation>
    <scope>IDENTIFICATION</scope>
    <source>
        <strain evidence="14">17A/GY</strain>
        <tissue evidence="14">Liver</tissue>
    </source>
</reference>
<evidence type="ECO:0000256" key="9">
    <source>
        <dbReference type="SAM" id="SignalP"/>
    </source>
</evidence>
<keyword evidence="5" id="KW-0964">Secreted</keyword>
<keyword evidence="6 9" id="KW-0732">Signal</keyword>
<evidence type="ECO:0000256" key="1">
    <source>
        <dbReference type="ARBA" id="ARBA00002915"/>
    </source>
</evidence>
<comment type="subcellular location">
    <subcellularLocation>
        <location evidence="2">Secreted</location>
    </subcellularLocation>
</comment>
<dbReference type="EMBL" id="JH001089">
    <property type="protein sequence ID" value="EGW13143.1"/>
    <property type="molecule type" value="Genomic_DNA"/>
</dbReference>
<comment type="function">
    <text evidence="1">Does not exhibit any ribonuclease activity.</text>
</comment>
<evidence type="ECO:0000256" key="5">
    <source>
        <dbReference type="ARBA" id="ARBA00022525"/>
    </source>
</evidence>
<reference evidence="13" key="3">
    <citation type="journal article" date="2018" name="Biotechnol. Bioeng.">
        <title>A reference genome of the Chinese hamster based on a hybrid assembly strategy.</title>
        <authorList>
            <person name="Rupp O."/>
            <person name="MacDonald M.L."/>
            <person name="Li S."/>
            <person name="Dhiman H."/>
            <person name="Polson S."/>
            <person name="Griep S."/>
            <person name="Heffner K."/>
            <person name="Hernandez I."/>
            <person name="Brinkrolf K."/>
            <person name="Jadhav V."/>
            <person name="Samoudi M."/>
            <person name="Hao H."/>
            <person name="Kingham B."/>
            <person name="Goesmann A."/>
            <person name="Betenbaugh M.J."/>
            <person name="Lewis N.E."/>
            <person name="Borth N."/>
            <person name="Lee K.H."/>
        </authorList>
    </citation>
    <scope>NUCLEOTIDE SEQUENCE [LARGE SCALE GENOMIC DNA]</scope>
    <source>
        <strain evidence="13">17A/GY</strain>
    </source>
</reference>
<comment type="similarity">
    <text evidence="3">Belongs to the pancreatic ribonuclease family.</text>
</comment>
<dbReference type="AlphaFoldDB" id="G3I1R4"/>
<reference evidence="12" key="1">
    <citation type="journal article" date="2011" name="Nat. Biotechnol.">
        <title>The genomic sequence of the Chinese hamster ovary (CHO)-K1 cell line.</title>
        <authorList>
            <person name="Xu X."/>
            <person name="Nagarajan H."/>
            <person name="Lewis N.E."/>
            <person name="Pan S."/>
            <person name="Cai Z."/>
            <person name="Liu X."/>
            <person name="Chen W."/>
            <person name="Xie M."/>
            <person name="Wang W."/>
            <person name="Hammond S."/>
            <person name="Andersen M.R."/>
            <person name="Neff N."/>
            <person name="Passarelli B."/>
            <person name="Koh W."/>
            <person name="Fan H.C."/>
            <person name="Wang J."/>
            <person name="Gui Y."/>
            <person name="Lee K.H."/>
            <person name="Betenbaugh M.J."/>
            <person name="Quake S.R."/>
            <person name="Famili I."/>
            <person name="Palsson B.O."/>
            <person name="Wang J."/>
        </authorList>
    </citation>
    <scope>NUCLEOTIDE SEQUENCE [LARGE SCALE GENOMIC DNA]</scope>
    <source>
        <strain evidence="12">CHO K1 cell line</strain>
    </source>
</reference>
<dbReference type="GO" id="GO:0003676">
    <property type="term" value="F:nucleic acid binding"/>
    <property type="evidence" value="ECO:0007669"/>
    <property type="project" value="InterPro"/>
</dbReference>
<dbReference type="KEGG" id="cge:100758302"/>
<dbReference type="RefSeq" id="XP_027242321.1">
    <property type="nucleotide sequence ID" value="XM_027386520.1"/>
</dbReference>
<gene>
    <name evidence="14" type="primary">Rnase9</name>
    <name evidence="11" type="ORF">I79_017330</name>
</gene>
<evidence type="ECO:0000256" key="3">
    <source>
        <dbReference type="ARBA" id="ARBA00005600"/>
    </source>
</evidence>
<feature type="chain" id="PRO_5044732306" description="Inactive ribonuclease-like protein 9" evidence="9">
    <location>
        <begin position="28"/>
        <end position="186"/>
    </location>
</feature>
<keyword evidence="13" id="KW-1185">Reference proteome</keyword>
<sequence length="186" mass="21796">MKSLATKYPQPLPLLLLLLLLPLKLQADYWDDTEYELEPEFRDYLRELHATGPTKQPTKERIKEKIIAVYDRPLHDDDYCDSEMKTKSIHHRLLCYKEHYFIKAAYTELKSVCHGKRVKCKDGIQFCRRSTDLMSGVRCTLVSGERMPFCSYESKVMQGYVVVTCQWDSDSKQFIPNNVLEILPPK</sequence>
<evidence type="ECO:0000259" key="10">
    <source>
        <dbReference type="SMART" id="SM00092"/>
    </source>
</evidence>
<evidence type="ECO:0000313" key="12">
    <source>
        <dbReference type="Proteomes" id="UP000001075"/>
    </source>
</evidence>
<accession>G3I1R4</accession>
<feature type="domain" description="Ribonuclease A-domain" evidence="10">
    <location>
        <begin position="55"/>
        <end position="172"/>
    </location>
</feature>
<evidence type="ECO:0000256" key="2">
    <source>
        <dbReference type="ARBA" id="ARBA00004613"/>
    </source>
</evidence>
<evidence type="ECO:0000256" key="6">
    <source>
        <dbReference type="ARBA" id="ARBA00022729"/>
    </source>
</evidence>
<evidence type="ECO:0000313" key="11">
    <source>
        <dbReference type="EMBL" id="EGW13143.1"/>
    </source>
</evidence>
<proteinExistence type="inferred from homology"/>
<dbReference type="SUPFAM" id="SSF54076">
    <property type="entry name" value="RNase A-like"/>
    <property type="match status" value="1"/>
</dbReference>
<protein>
    <recommendedName>
        <fullName evidence="4">Inactive ribonuclease-like protein 9</fullName>
    </recommendedName>
</protein>
<evidence type="ECO:0000256" key="4">
    <source>
        <dbReference type="ARBA" id="ARBA00014966"/>
    </source>
</evidence>
<evidence type="ECO:0000256" key="7">
    <source>
        <dbReference type="ARBA" id="ARBA00023157"/>
    </source>
</evidence>
<dbReference type="PANTHER" id="PTHR11437:SF14">
    <property type="entry name" value="INACTIVE RIBONUCLEASE-LIKE PROTEIN 9"/>
    <property type="match status" value="1"/>
</dbReference>
<keyword evidence="8" id="KW-0325">Glycoprotein</keyword>
<dbReference type="OrthoDB" id="9835306at2759"/>
<dbReference type="Proteomes" id="UP000001075">
    <property type="component" value="Unassembled WGS sequence"/>
</dbReference>
<dbReference type="PaxDb" id="10029-XP_007612290.1"/>
<organism evidence="11 12">
    <name type="scientific">Cricetulus griseus</name>
    <name type="common">Chinese hamster</name>
    <name type="synonym">Cricetulus barabensis griseus</name>
    <dbReference type="NCBI Taxonomy" id="10029"/>
    <lineage>
        <taxon>Eukaryota</taxon>
        <taxon>Metazoa</taxon>
        <taxon>Chordata</taxon>
        <taxon>Craniata</taxon>
        <taxon>Vertebrata</taxon>
        <taxon>Euteleostomi</taxon>
        <taxon>Mammalia</taxon>
        <taxon>Eutheria</taxon>
        <taxon>Euarchontoglires</taxon>
        <taxon>Glires</taxon>
        <taxon>Rodentia</taxon>
        <taxon>Myomorpha</taxon>
        <taxon>Muroidea</taxon>
        <taxon>Cricetidae</taxon>
        <taxon>Cricetinae</taxon>
        <taxon>Cricetulus</taxon>
    </lineage>
</organism>
<dbReference type="Pfam" id="PF00074">
    <property type="entry name" value="RnaseA"/>
    <property type="match status" value="1"/>
</dbReference>
<name>G3I1R4_CRIGR</name>
<keyword evidence="7" id="KW-1015">Disulfide bond</keyword>
<dbReference type="InterPro" id="IPR036816">
    <property type="entry name" value="RNaseA-like_dom_sf"/>
</dbReference>
<evidence type="ECO:0000256" key="8">
    <source>
        <dbReference type="ARBA" id="ARBA00023180"/>
    </source>
</evidence>
<dbReference type="InterPro" id="IPR023412">
    <property type="entry name" value="RNaseA_domain"/>
</dbReference>
<evidence type="ECO:0000313" key="14">
    <source>
        <dbReference type="RefSeq" id="XP_027242321.1"/>
    </source>
</evidence>
<dbReference type="GO" id="GO:0050830">
    <property type="term" value="P:defense response to Gram-positive bacterium"/>
    <property type="evidence" value="ECO:0007669"/>
    <property type="project" value="TreeGrafter"/>
</dbReference>